<feature type="region of interest" description="Disordered" evidence="13">
    <location>
        <begin position="204"/>
        <end position="271"/>
    </location>
</feature>
<keyword evidence="9" id="KW-0539">Nucleus</keyword>
<dbReference type="PROSITE" id="PS51058">
    <property type="entry name" value="ZF_CXXC"/>
    <property type="match status" value="1"/>
</dbReference>
<evidence type="ECO:0000256" key="11">
    <source>
        <dbReference type="ARBA" id="ARBA00081451"/>
    </source>
</evidence>
<accession>A0A8B8AZQ4</accession>
<evidence type="ECO:0000313" key="17">
    <source>
        <dbReference type="RefSeq" id="XP_022295813.1"/>
    </source>
</evidence>
<keyword evidence="5" id="KW-0862">Zinc</keyword>
<dbReference type="InterPro" id="IPR013083">
    <property type="entry name" value="Znf_RING/FYVE/PHD"/>
</dbReference>
<evidence type="ECO:0000256" key="12">
    <source>
        <dbReference type="PROSITE-ProRule" id="PRU00509"/>
    </source>
</evidence>
<dbReference type="PROSITE" id="PS50016">
    <property type="entry name" value="ZF_PHD_2"/>
    <property type="match status" value="1"/>
</dbReference>
<evidence type="ECO:0000313" key="16">
    <source>
        <dbReference type="Proteomes" id="UP000694844"/>
    </source>
</evidence>
<dbReference type="GeneID" id="111105733"/>
<evidence type="ECO:0000256" key="1">
    <source>
        <dbReference type="ARBA" id="ARBA00004123"/>
    </source>
</evidence>
<dbReference type="CDD" id="cd15553">
    <property type="entry name" value="PHD_Cfp1"/>
    <property type="match status" value="1"/>
</dbReference>
<dbReference type="RefSeq" id="XP_022295814.1">
    <property type="nucleotide sequence ID" value="XM_022440106.1"/>
</dbReference>
<keyword evidence="2" id="KW-0597">Phosphoprotein</keyword>
<dbReference type="OrthoDB" id="419183at2759"/>
<dbReference type="InterPro" id="IPR002857">
    <property type="entry name" value="Znf_CXXC"/>
</dbReference>
<proteinExistence type="predicted"/>
<evidence type="ECO:0000256" key="13">
    <source>
        <dbReference type="SAM" id="MobiDB-lite"/>
    </source>
</evidence>
<dbReference type="InterPro" id="IPR037869">
    <property type="entry name" value="Spp1/CFP1"/>
</dbReference>
<organism evidence="16 18">
    <name type="scientific">Crassostrea virginica</name>
    <name type="common">Eastern oyster</name>
    <dbReference type="NCBI Taxonomy" id="6565"/>
    <lineage>
        <taxon>Eukaryota</taxon>
        <taxon>Metazoa</taxon>
        <taxon>Spiralia</taxon>
        <taxon>Lophotrochozoa</taxon>
        <taxon>Mollusca</taxon>
        <taxon>Bivalvia</taxon>
        <taxon>Autobranchia</taxon>
        <taxon>Pteriomorphia</taxon>
        <taxon>Ostreida</taxon>
        <taxon>Ostreoidea</taxon>
        <taxon>Ostreidae</taxon>
        <taxon>Crassostrea</taxon>
    </lineage>
</organism>
<dbReference type="AlphaFoldDB" id="A0A8B8AZQ4"/>
<dbReference type="PANTHER" id="PTHR46174">
    <property type="entry name" value="CXXC-TYPE ZINC FINGER PROTEIN 1"/>
    <property type="match status" value="1"/>
</dbReference>
<dbReference type="Pfam" id="PF00628">
    <property type="entry name" value="PHD"/>
    <property type="match status" value="1"/>
</dbReference>
<dbReference type="PANTHER" id="PTHR46174:SF1">
    <property type="entry name" value="CXXC-TYPE ZINC FINGER PROTEIN 1"/>
    <property type="match status" value="1"/>
</dbReference>
<dbReference type="Pfam" id="PF02008">
    <property type="entry name" value="zf-CXXC"/>
    <property type="match status" value="1"/>
</dbReference>
<dbReference type="RefSeq" id="XP_022295813.1">
    <property type="nucleotide sequence ID" value="XM_022440105.1"/>
</dbReference>
<keyword evidence="8" id="KW-0804">Transcription</keyword>
<gene>
    <name evidence="17 18" type="primary">LOC111105733</name>
</gene>
<feature type="region of interest" description="Disordered" evidence="13">
    <location>
        <begin position="87"/>
        <end position="120"/>
    </location>
</feature>
<evidence type="ECO:0000256" key="7">
    <source>
        <dbReference type="ARBA" id="ARBA00023125"/>
    </source>
</evidence>
<dbReference type="InterPro" id="IPR022056">
    <property type="entry name" value="CpG-bd_C"/>
</dbReference>
<evidence type="ECO:0000256" key="5">
    <source>
        <dbReference type="ARBA" id="ARBA00022833"/>
    </source>
</evidence>
<keyword evidence="6" id="KW-0805">Transcription regulation</keyword>
<dbReference type="GO" id="GO:0008270">
    <property type="term" value="F:zinc ion binding"/>
    <property type="evidence" value="ECO:0007669"/>
    <property type="project" value="UniProtKB-KW"/>
</dbReference>
<evidence type="ECO:0000259" key="15">
    <source>
        <dbReference type="PROSITE" id="PS51058"/>
    </source>
</evidence>
<dbReference type="Gene3D" id="3.30.40.10">
    <property type="entry name" value="Zinc/RING finger domain, C3HC4 (zinc finger)"/>
    <property type="match status" value="1"/>
</dbReference>
<protein>
    <recommendedName>
        <fullName evidence="10">CXXC-type zinc finger protein 1</fullName>
    </recommendedName>
    <alternativeName>
        <fullName evidence="11">PHD finger and CXXC domain-containing protein 1</fullName>
    </alternativeName>
</protein>
<evidence type="ECO:0000256" key="9">
    <source>
        <dbReference type="ARBA" id="ARBA00023242"/>
    </source>
</evidence>
<comment type="subcellular location">
    <subcellularLocation>
        <location evidence="1">Nucleus</location>
    </subcellularLocation>
</comment>
<dbReference type="SMART" id="SM00249">
    <property type="entry name" value="PHD"/>
    <property type="match status" value="1"/>
</dbReference>
<keyword evidence="16" id="KW-1185">Reference proteome</keyword>
<dbReference type="InterPro" id="IPR019787">
    <property type="entry name" value="Znf_PHD-finger"/>
</dbReference>
<dbReference type="InterPro" id="IPR019786">
    <property type="entry name" value="Zinc_finger_PHD-type_CS"/>
</dbReference>
<feature type="compositionally biased region" description="Acidic residues" evidence="13">
    <location>
        <begin position="204"/>
        <end position="218"/>
    </location>
</feature>
<sequence length="569" mass="66187">MLPERQAKVEQLIRIMDHEGPGGAYEQEYCICRSKDSTRFMIGCDNCEEWYHGDCIGVTQKDAELIKHFYCASCREQDASLEIKYKHKKSSSKEKHSFHKHSSDREFRSREDSNSKKKSSRRCGECTACHRTEDCARCDYCKDMKKFGGPNKIRQKCRLRQCLNFGLNMTSKRSEKPECTLTTETESIRTEYYRVISCGAHDDDDDDDYMDMDDDPEYGSENIEKSPKGKRGRKKSLSDSGSAKKKYKKRGRKHSPDKKTKKAKENASELKRKRFEVEDIREIENDEPQQCFGPGCIEPARPNSKYCSDACGLKLAKSRIYELLPPKIQQWQSSPCVTEENNKKMLEKIRREQLECRQKLAELDLKHQELDGTIERAKHVSIAPEQDEKDNEDDLELSLYCVTCGAELNQKGALRHMEKCFSKFEAQTSFGSIYKTRIEGNSMFCDYYNTQQKVYCKRLKVLCPEHTKEPKVGPEEVCGCPLVIHVFKETGEVCRAPKKKCNKHYCWEKLRRAEIDLERVRQWLKLDDLFEQERNIRVSMANRVGVLGLMLHQTVDHDPMNPIRPPTME</sequence>
<reference evidence="17 18" key="1">
    <citation type="submission" date="2025-04" db="UniProtKB">
        <authorList>
            <consortium name="RefSeq"/>
        </authorList>
    </citation>
    <scope>IDENTIFICATION</scope>
    <source>
        <tissue evidence="17 18">Whole sample</tissue>
    </source>
</reference>
<dbReference type="PROSITE" id="PS01359">
    <property type="entry name" value="ZF_PHD_1"/>
    <property type="match status" value="1"/>
</dbReference>
<name>A0A8B8AZQ4_CRAVI</name>
<dbReference type="InterPro" id="IPR011011">
    <property type="entry name" value="Znf_FYVE_PHD"/>
</dbReference>
<dbReference type="InterPro" id="IPR001965">
    <property type="entry name" value="Znf_PHD"/>
</dbReference>
<evidence type="ECO:0000259" key="14">
    <source>
        <dbReference type="PROSITE" id="PS50016"/>
    </source>
</evidence>
<evidence type="ECO:0000313" key="18">
    <source>
        <dbReference type="RefSeq" id="XP_022295814.1"/>
    </source>
</evidence>
<feature type="compositionally biased region" description="Basic and acidic residues" evidence="13">
    <location>
        <begin position="91"/>
        <end position="115"/>
    </location>
</feature>
<feature type="domain" description="CXXC-type" evidence="15">
    <location>
        <begin position="114"/>
        <end position="163"/>
    </location>
</feature>
<dbReference type="GO" id="GO:0048188">
    <property type="term" value="C:Set1C/COMPASS complex"/>
    <property type="evidence" value="ECO:0007669"/>
    <property type="project" value="InterPro"/>
</dbReference>
<evidence type="ECO:0000256" key="3">
    <source>
        <dbReference type="ARBA" id="ARBA00022723"/>
    </source>
</evidence>
<keyword evidence="7" id="KW-0238">DNA-binding</keyword>
<dbReference type="FunFam" id="3.30.40.10:FF:000138">
    <property type="entry name" value="CXXC-type zinc finger protein 1"/>
    <property type="match status" value="1"/>
</dbReference>
<keyword evidence="4 12" id="KW-0863">Zinc-finger</keyword>
<dbReference type="SUPFAM" id="SSF57903">
    <property type="entry name" value="FYVE/PHD zinc finger"/>
    <property type="match status" value="1"/>
</dbReference>
<feature type="domain" description="PHD-type" evidence="14">
    <location>
        <begin position="27"/>
        <end position="77"/>
    </location>
</feature>
<evidence type="ECO:0000256" key="6">
    <source>
        <dbReference type="ARBA" id="ARBA00023015"/>
    </source>
</evidence>
<dbReference type="Pfam" id="PF12269">
    <property type="entry name" value="CpG_bind_C"/>
    <property type="match status" value="1"/>
</dbReference>
<keyword evidence="3" id="KW-0479">Metal-binding</keyword>
<feature type="compositionally biased region" description="Basic residues" evidence="13">
    <location>
        <begin position="243"/>
        <end position="262"/>
    </location>
</feature>
<evidence type="ECO:0000256" key="4">
    <source>
        <dbReference type="ARBA" id="ARBA00022771"/>
    </source>
</evidence>
<dbReference type="KEGG" id="cvn:111105733"/>
<dbReference type="GO" id="GO:0003677">
    <property type="term" value="F:DNA binding"/>
    <property type="evidence" value="ECO:0007669"/>
    <property type="project" value="UniProtKB-KW"/>
</dbReference>
<dbReference type="GO" id="GO:0045893">
    <property type="term" value="P:positive regulation of DNA-templated transcription"/>
    <property type="evidence" value="ECO:0007669"/>
    <property type="project" value="TreeGrafter"/>
</dbReference>
<dbReference type="Proteomes" id="UP000694844">
    <property type="component" value="Chromosome 8"/>
</dbReference>
<evidence type="ECO:0000256" key="8">
    <source>
        <dbReference type="ARBA" id="ARBA00023163"/>
    </source>
</evidence>
<evidence type="ECO:0000256" key="2">
    <source>
        <dbReference type="ARBA" id="ARBA00022553"/>
    </source>
</evidence>
<evidence type="ECO:0000256" key="10">
    <source>
        <dbReference type="ARBA" id="ARBA00023828"/>
    </source>
</evidence>